<reference evidence="4" key="1">
    <citation type="journal article" date="2016" name="Nature">
        <title>The genome of the seagrass Zostera marina reveals angiosperm adaptation to the sea.</title>
        <authorList>
            <person name="Olsen J.L."/>
            <person name="Rouze P."/>
            <person name="Verhelst B."/>
            <person name="Lin Y.-C."/>
            <person name="Bayer T."/>
            <person name="Collen J."/>
            <person name="Dattolo E."/>
            <person name="De Paoli E."/>
            <person name="Dittami S."/>
            <person name="Maumus F."/>
            <person name="Michel G."/>
            <person name="Kersting A."/>
            <person name="Lauritano C."/>
            <person name="Lohaus R."/>
            <person name="Toepel M."/>
            <person name="Tonon T."/>
            <person name="Vanneste K."/>
            <person name="Amirebrahimi M."/>
            <person name="Brakel J."/>
            <person name="Bostroem C."/>
            <person name="Chovatia M."/>
            <person name="Grimwood J."/>
            <person name="Jenkins J.W."/>
            <person name="Jueterbock A."/>
            <person name="Mraz A."/>
            <person name="Stam W.T."/>
            <person name="Tice H."/>
            <person name="Bornberg-Bauer E."/>
            <person name="Green P.J."/>
            <person name="Pearson G.A."/>
            <person name="Procaccini G."/>
            <person name="Duarte C.M."/>
            <person name="Schmutz J."/>
            <person name="Reusch T.B.H."/>
            <person name="Van de Peer Y."/>
        </authorList>
    </citation>
    <scope>NUCLEOTIDE SEQUENCE [LARGE SCALE GENOMIC DNA]</scope>
    <source>
        <strain evidence="4">cv. Finnish</strain>
    </source>
</reference>
<evidence type="ECO:0000259" key="2">
    <source>
        <dbReference type="Pfam" id="PF14368"/>
    </source>
</evidence>
<dbReference type="AlphaFoldDB" id="A0A0K9NV61"/>
<dbReference type="Gene3D" id="1.10.110.10">
    <property type="entry name" value="Plant lipid-transfer and hydrophobic proteins"/>
    <property type="match status" value="1"/>
</dbReference>
<dbReference type="EMBL" id="LFYR01001606">
    <property type="protein sequence ID" value="KMZ60634.1"/>
    <property type="molecule type" value="Genomic_DNA"/>
</dbReference>
<organism evidence="3 4">
    <name type="scientific">Zostera marina</name>
    <name type="common">Eelgrass</name>
    <dbReference type="NCBI Taxonomy" id="29655"/>
    <lineage>
        <taxon>Eukaryota</taxon>
        <taxon>Viridiplantae</taxon>
        <taxon>Streptophyta</taxon>
        <taxon>Embryophyta</taxon>
        <taxon>Tracheophyta</taxon>
        <taxon>Spermatophyta</taxon>
        <taxon>Magnoliopsida</taxon>
        <taxon>Liliopsida</taxon>
        <taxon>Zosteraceae</taxon>
        <taxon>Zostera</taxon>
    </lineage>
</organism>
<gene>
    <name evidence="3" type="ORF">ZOSMA_58G00920</name>
</gene>
<dbReference type="SUPFAM" id="SSF47699">
    <property type="entry name" value="Bifunctional inhibitor/lipid-transfer protein/seed storage 2S albumin"/>
    <property type="match status" value="1"/>
</dbReference>
<dbReference type="InterPro" id="IPR039265">
    <property type="entry name" value="DIR1-like"/>
</dbReference>
<name>A0A0K9NV61_ZOSMR</name>
<dbReference type="OrthoDB" id="643149at2759"/>
<evidence type="ECO:0000313" key="3">
    <source>
        <dbReference type="EMBL" id="KMZ60634.1"/>
    </source>
</evidence>
<dbReference type="GO" id="GO:0009627">
    <property type="term" value="P:systemic acquired resistance"/>
    <property type="evidence" value="ECO:0007669"/>
    <property type="project" value="InterPro"/>
</dbReference>
<protein>
    <submittedName>
        <fullName evidence="3">Putative Lipid binding protein</fullName>
    </submittedName>
</protein>
<dbReference type="PANTHER" id="PTHR33122">
    <property type="entry name" value="LIPID BINDING PROTEIN-RELATED"/>
    <property type="match status" value="1"/>
</dbReference>
<feature type="domain" description="Bifunctional inhibitor/plant lipid transfer protein/seed storage helical" evidence="2">
    <location>
        <begin position="15"/>
        <end position="95"/>
    </location>
</feature>
<dbReference type="GO" id="GO:0005504">
    <property type="term" value="F:fatty acid binding"/>
    <property type="evidence" value="ECO:0007669"/>
    <property type="project" value="InterPro"/>
</dbReference>
<evidence type="ECO:0000256" key="1">
    <source>
        <dbReference type="SAM" id="SignalP"/>
    </source>
</evidence>
<sequence length="100" mass="10910">MVDKKMIVLVALMVVAAVSIVDSQKVCNISRAEFNECWPAMTAPNPTLPSNQCCENIRNADLPCMCSYKDSYLASTVLQVDTELAMKLPKKCGLVLPSPC</sequence>
<dbReference type="OMA" id="SDKCCAA"/>
<dbReference type="Proteomes" id="UP000036987">
    <property type="component" value="Unassembled WGS sequence"/>
</dbReference>
<comment type="caution">
    <text evidence="3">The sequence shown here is derived from an EMBL/GenBank/DDBJ whole genome shotgun (WGS) entry which is preliminary data.</text>
</comment>
<proteinExistence type="predicted"/>
<keyword evidence="4" id="KW-1185">Reference proteome</keyword>
<dbReference type="InterPro" id="IPR044741">
    <property type="entry name" value="NsLTP-like"/>
</dbReference>
<accession>A0A0K9NV61</accession>
<dbReference type="CDD" id="cd04660">
    <property type="entry name" value="nsLTP_like"/>
    <property type="match status" value="1"/>
</dbReference>
<feature type="signal peptide" evidence="1">
    <location>
        <begin position="1"/>
        <end position="23"/>
    </location>
</feature>
<feature type="chain" id="PRO_5005527362" evidence="1">
    <location>
        <begin position="24"/>
        <end position="100"/>
    </location>
</feature>
<dbReference type="InterPro" id="IPR036312">
    <property type="entry name" value="Bifun_inhib/LTP/seed_sf"/>
</dbReference>
<evidence type="ECO:0000313" key="4">
    <source>
        <dbReference type="Proteomes" id="UP000036987"/>
    </source>
</evidence>
<dbReference type="Pfam" id="PF14368">
    <property type="entry name" value="LTP_2"/>
    <property type="match status" value="1"/>
</dbReference>
<keyword evidence="1" id="KW-0732">Signal</keyword>
<dbReference type="PANTHER" id="PTHR33122:SF43">
    <property type="entry name" value="BIFUNCTIONAL INHIBITOR_PLANT LIPID TRANSFER PROTEIN_SEED STORAGE HELICAL DOMAIN-CONTAINING PROTEIN"/>
    <property type="match status" value="1"/>
</dbReference>
<dbReference type="InterPro" id="IPR016140">
    <property type="entry name" value="Bifunc_inhib/LTP/seed_store"/>
</dbReference>